<dbReference type="AlphaFoldDB" id="A0A284RW25"/>
<sequence>MSSLLSALGIAKTTLWINTAPQGMIKMGGLRGRRIIRPRPALIYNCILFPAFSYMTEIADARPASLALPAEIIDGIIPRVWPSEMRTEPEHDSLAFLEQHVFARMLASYGIHILTMKYFNYLCAVTYSQKFIIYGNFLFNSAFTVTSNLLSQLLQFLLRSGQGGIHDVRQAAQLCCTSYLLSQYPENDTVRNSVPVKDMWRKVKHVGLIELCYHMDSSPSLTTVRTT</sequence>
<proteinExistence type="predicted"/>
<evidence type="ECO:0000313" key="2">
    <source>
        <dbReference type="Proteomes" id="UP000219338"/>
    </source>
</evidence>
<dbReference type="EMBL" id="FUEG01000018">
    <property type="protein sequence ID" value="SJL12962.1"/>
    <property type="molecule type" value="Genomic_DNA"/>
</dbReference>
<dbReference type="Proteomes" id="UP000219338">
    <property type="component" value="Unassembled WGS sequence"/>
</dbReference>
<dbReference type="OrthoDB" id="10629667at2759"/>
<gene>
    <name evidence="1" type="ORF">ARMOST_16397</name>
</gene>
<evidence type="ECO:0000313" key="1">
    <source>
        <dbReference type="EMBL" id="SJL12962.1"/>
    </source>
</evidence>
<name>A0A284RW25_ARMOS</name>
<keyword evidence="2" id="KW-1185">Reference proteome</keyword>
<organism evidence="1 2">
    <name type="scientific">Armillaria ostoyae</name>
    <name type="common">Armillaria root rot fungus</name>
    <dbReference type="NCBI Taxonomy" id="47428"/>
    <lineage>
        <taxon>Eukaryota</taxon>
        <taxon>Fungi</taxon>
        <taxon>Dikarya</taxon>
        <taxon>Basidiomycota</taxon>
        <taxon>Agaricomycotina</taxon>
        <taxon>Agaricomycetes</taxon>
        <taxon>Agaricomycetidae</taxon>
        <taxon>Agaricales</taxon>
        <taxon>Marasmiineae</taxon>
        <taxon>Physalacriaceae</taxon>
        <taxon>Armillaria</taxon>
    </lineage>
</organism>
<protein>
    <submittedName>
        <fullName evidence="1">Uncharacterized protein</fullName>
    </submittedName>
</protein>
<accession>A0A284RW25</accession>
<reference evidence="2" key="1">
    <citation type="journal article" date="2017" name="Nat. Ecol. Evol.">
        <title>Genome expansion and lineage-specific genetic innovations in the forest pathogenic fungi Armillaria.</title>
        <authorList>
            <person name="Sipos G."/>
            <person name="Prasanna A.N."/>
            <person name="Walter M.C."/>
            <person name="O'Connor E."/>
            <person name="Balint B."/>
            <person name="Krizsan K."/>
            <person name="Kiss B."/>
            <person name="Hess J."/>
            <person name="Varga T."/>
            <person name="Slot J."/>
            <person name="Riley R."/>
            <person name="Boka B."/>
            <person name="Rigling D."/>
            <person name="Barry K."/>
            <person name="Lee J."/>
            <person name="Mihaltcheva S."/>
            <person name="LaButti K."/>
            <person name="Lipzen A."/>
            <person name="Waldron R."/>
            <person name="Moloney N.M."/>
            <person name="Sperisen C."/>
            <person name="Kredics L."/>
            <person name="Vagvoelgyi C."/>
            <person name="Patrignani A."/>
            <person name="Fitzpatrick D."/>
            <person name="Nagy I."/>
            <person name="Doyle S."/>
            <person name="Anderson J.B."/>
            <person name="Grigoriev I.V."/>
            <person name="Gueldener U."/>
            <person name="Muensterkoetter M."/>
            <person name="Nagy L.G."/>
        </authorList>
    </citation>
    <scope>NUCLEOTIDE SEQUENCE [LARGE SCALE GENOMIC DNA]</scope>
    <source>
        <strain evidence="2">C18/9</strain>
    </source>
</reference>